<dbReference type="PANTHER" id="PTHR40036:SF1">
    <property type="entry name" value="MACROCIN O-METHYLTRANSFERASE"/>
    <property type="match status" value="1"/>
</dbReference>
<dbReference type="Gene3D" id="3.40.50.150">
    <property type="entry name" value="Vaccinia Virus protein VP39"/>
    <property type="match status" value="1"/>
</dbReference>
<reference evidence="2" key="1">
    <citation type="submission" date="2018-07" db="EMBL/GenBank/DDBJ databases">
        <authorList>
            <person name="Peiro R."/>
            <person name="Begona"/>
            <person name="Cbmso G."/>
            <person name="Lopez M."/>
            <person name="Gonzalez S."/>
        </authorList>
    </citation>
    <scope>NUCLEOTIDE SEQUENCE [LARGE SCALE GENOMIC DNA]</scope>
</reference>
<dbReference type="Proteomes" id="UP000254764">
    <property type="component" value="Unassembled WGS sequence"/>
</dbReference>
<dbReference type="STRING" id="1336235.GCA_000518785_00596"/>
<dbReference type="EMBL" id="UEYP01000002">
    <property type="protein sequence ID" value="SSC66388.1"/>
    <property type="molecule type" value="Genomic_DNA"/>
</dbReference>
<evidence type="ECO:0000313" key="2">
    <source>
        <dbReference type="Proteomes" id="UP000254764"/>
    </source>
</evidence>
<evidence type="ECO:0000313" key="1">
    <source>
        <dbReference type="EMBL" id="SSC66388.1"/>
    </source>
</evidence>
<dbReference type="SUPFAM" id="SSF53335">
    <property type="entry name" value="S-adenosyl-L-methionine-dependent methyltransferases"/>
    <property type="match status" value="1"/>
</dbReference>
<dbReference type="OrthoDB" id="9811332at2"/>
<evidence type="ECO:0008006" key="3">
    <source>
        <dbReference type="Google" id="ProtNLM"/>
    </source>
</evidence>
<sequence length="253" mass="29011">MKDTFFYPSDGESKFFGKLNEITTRWPHDVRHYLDLFPTYVSRRSFIRQLAHYELFKLTVELPGHYADFGVYYGKSFFSWHKFIEVLTPTATHKKVIGFDSFAGFPSLHEEDGALDANVQKEVGGLSSENFLDEFRELLKLHNEDGVLPTGRGQIVEGDISKTLPEWLEQNPESRFCLINVDVDIYEPTKTILEHCWDRLVPGGVLILDEYATSKWPGETRAWDDFARKNGIVAPVKRFPWANAPGGYIVKGV</sequence>
<keyword evidence="2" id="KW-1185">Reference proteome</keyword>
<dbReference type="RefSeq" id="WP_115669185.1">
    <property type="nucleotide sequence ID" value="NZ_UEYP01000002.1"/>
</dbReference>
<accession>A0A376AF39</accession>
<dbReference type="Pfam" id="PF05711">
    <property type="entry name" value="TylF"/>
    <property type="match status" value="1"/>
</dbReference>
<organism evidence="1 2">
    <name type="scientific">Ciceribacter selenitireducens ATCC BAA-1503</name>
    <dbReference type="NCBI Taxonomy" id="1336235"/>
    <lineage>
        <taxon>Bacteria</taxon>
        <taxon>Pseudomonadati</taxon>
        <taxon>Pseudomonadota</taxon>
        <taxon>Alphaproteobacteria</taxon>
        <taxon>Hyphomicrobiales</taxon>
        <taxon>Rhizobiaceae</taxon>
        <taxon>Ciceribacter</taxon>
    </lineage>
</organism>
<name>A0A376AF39_9HYPH</name>
<proteinExistence type="predicted"/>
<dbReference type="InterPro" id="IPR008884">
    <property type="entry name" value="TylF_MeTrfase"/>
</dbReference>
<gene>
    <name evidence="1" type="ORF">RHIZ70_2096</name>
</gene>
<dbReference type="InterPro" id="IPR029063">
    <property type="entry name" value="SAM-dependent_MTases_sf"/>
</dbReference>
<protein>
    <recommendedName>
        <fullName evidence="3">dTDP-6-deoxy-L-hexose 3-O-methyltransferase</fullName>
    </recommendedName>
</protein>
<dbReference type="PANTHER" id="PTHR40036">
    <property type="entry name" value="MACROCIN O-METHYLTRANSFERASE"/>
    <property type="match status" value="1"/>
</dbReference>
<dbReference type="AlphaFoldDB" id="A0A376AF39"/>